<comment type="caution">
    <text evidence="1">The sequence shown here is derived from an EMBL/GenBank/DDBJ whole genome shotgun (WGS) entry which is preliminary data.</text>
</comment>
<organism evidence="1 2">
    <name type="scientific">Sphaerodactylus townsendi</name>
    <dbReference type="NCBI Taxonomy" id="933632"/>
    <lineage>
        <taxon>Eukaryota</taxon>
        <taxon>Metazoa</taxon>
        <taxon>Chordata</taxon>
        <taxon>Craniata</taxon>
        <taxon>Vertebrata</taxon>
        <taxon>Euteleostomi</taxon>
        <taxon>Lepidosauria</taxon>
        <taxon>Squamata</taxon>
        <taxon>Bifurcata</taxon>
        <taxon>Gekkota</taxon>
        <taxon>Sphaerodactylidae</taxon>
        <taxon>Sphaerodactylus</taxon>
    </lineage>
</organism>
<sequence>MQKAHAAASPLSKRDMANPGRCTLNFCARPAGLRAEAGRQGKCPPHGETPAAWPTSTSWRFRDAVIVPGHCHKTLAEAVESFIEGTNRGVAASATTQARIIVPRKNEMQSQR</sequence>
<gene>
    <name evidence="1" type="ORF">K3G42_017206</name>
</gene>
<name>A0ACB8FQA3_9SAUR</name>
<evidence type="ECO:0000313" key="1">
    <source>
        <dbReference type="EMBL" id="KAH8007125.1"/>
    </source>
</evidence>
<evidence type="ECO:0000313" key="2">
    <source>
        <dbReference type="Proteomes" id="UP000827872"/>
    </source>
</evidence>
<reference evidence="1" key="1">
    <citation type="submission" date="2021-08" db="EMBL/GenBank/DDBJ databases">
        <title>The first chromosome-level gecko genome reveals the dynamic sex chromosomes of Neotropical dwarf geckos (Sphaerodactylidae: Sphaerodactylus).</title>
        <authorList>
            <person name="Pinto B.J."/>
            <person name="Keating S.E."/>
            <person name="Gamble T."/>
        </authorList>
    </citation>
    <scope>NUCLEOTIDE SEQUENCE</scope>
    <source>
        <strain evidence="1">TG3544</strain>
    </source>
</reference>
<proteinExistence type="predicted"/>
<keyword evidence="2" id="KW-1185">Reference proteome</keyword>
<dbReference type="Proteomes" id="UP000827872">
    <property type="component" value="Linkage Group LG06"/>
</dbReference>
<dbReference type="EMBL" id="CM037619">
    <property type="protein sequence ID" value="KAH8007125.1"/>
    <property type="molecule type" value="Genomic_DNA"/>
</dbReference>
<accession>A0ACB8FQA3</accession>
<protein>
    <submittedName>
        <fullName evidence="1">Uncharacterized protein</fullName>
    </submittedName>
</protein>